<reference evidence="5 6" key="1">
    <citation type="submission" date="2014-12" db="EMBL/GenBank/DDBJ databases">
        <title>Genomes of Geoalkalibacter ferrihydriticus and Geoalkalibacter subterraneus, two haloalkaliphilic metal-reducing members of the Geobacteraceae.</title>
        <authorList>
            <person name="Badalamenti J.P."/>
            <person name="Torres C.I."/>
            <person name="Krajmalnik-Brown R."/>
            <person name="Bond D.R."/>
        </authorList>
    </citation>
    <scope>NUCLEOTIDE SEQUENCE [LARGE SCALE GENOMIC DNA]</scope>
    <source>
        <strain evidence="5 6">DSM 17813</strain>
    </source>
</reference>
<dbReference type="SUPFAM" id="SSF75217">
    <property type="entry name" value="alpha/beta knot"/>
    <property type="match status" value="1"/>
</dbReference>
<dbReference type="SUPFAM" id="SSF55315">
    <property type="entry name" value="L30e-like"/>
    <property type="match status" value="1"/>
</dbReference>
<keyword evidence="2 5" id="KW-0489">Methyltransferase</keyword>
<dbReference type="InterPro" id="IPR029026">
    <property type="entry name" value="tRNA_m1G_MTases_N"/>
</dbReference>
<keyword evidence="6" id="KW-1185">Reference proteome</keyword>
<comment type="similarity">
    <text evidence="1">Belongs to the class IV-like SAM-binding methyltransferase superfamily. RNA methyltransferase TrmH family.</text>
</comment>
<keyword evidence="3 5" id="KW-0808">Transferase</keyword>
<dbReference type="GO" id="GO:0006396">
    <property type="term" value="P:RNA processing"/>
    <property type="evidence" value="ECO:0007669"/>
    <property type="project" value="InterPro"/>
</dbReference>
<dbReference type="Pfam" id="PF08032">
    <property type="entry name" value="SpoU_sub_bind"/>
    <property type="match status" value="1"/>
</dbReference>
<dbReference type="InterPro" id="IPR004441">
    <property type="entry name" value="rRNA_MeTrfase_TrmH"/>
</dbReference>
<dbReference type="FunFam" id="3.40.1280.10:FF:000008">
    <property type="entry name" value="Group 3 RNA methyltransferase TrmH"/>
    <property type="match status" value="1"/>
</dbReference>
<feature type="domain" description="RNA 2-O ribose methyltransferase substrate binding" evidence="4">
    <location>
        <begin position="4"/>
        <end position="79"/>
    </location>
</feature>
<dbReference type="Gene3D" id="3.40.1280.10">
    <property type="match status" value="1"/>
</dbReference>
<dbReference type="GO" id="GO:0003723">
    <property type="term" value="F:RNA binding"/>
    <property type="evidence" value="ECO:0007669"/>
    <property type="project" value="InterPro"/>
</dbReference>
<sequence length="246" mass="26204">MSDWIFGINPVREALSGRRRRPLELFLAREGNTRLQELAAAAEQAEVPVRRCVRAELERLTGGARHQGAALRLEPFAYVELADLLAASRKDEKPGFLLALDGITDPHNLGALVRSAAAAGCQGVILPKDNSCPVTAVVDRAAAGSLEHIPLCRVVNLARTLDELKQAGFWVHGLAGEGDQDLFCADLSGPLVLVAGSEGSGLRPNVRRHCDVLLSIPMGGGVGSLNVSVATGIALFEVLRQRRLSP</sequence>
<dbReference type="SMART" id="SM00967">
    <property type="entry name" value="SpoU_sub_bind"/>
    <property type="match status" value="1"/>
</dbReference>
<evidence type="ECO:0000256" key="1">
    <source>
        <dbReference type="ARBA" id="ARBA00007228"/>
    </source>
</evidence>
<protein>
    <submittedName>
        <fullName evidence="5">23S rRNA methyltransferase</fullName>
    </submittedName>
</protein>
<dbReference type="NCBIfam" id="TIGR00186">
    <property type="entry name" value="rRNA_methyl_3"/>
    <property type="match status" value="1"/>
</dbReference>
<dbReference type="EMBL" id="JWJD01000009">
    <property type="protein sequence ID" value="KIH75563.1"/>
    <property type="molecule type" value="Genomic_DNA"/>
</dbReference>
<dbReference type="CDD" id="cd18103">
    <property type="entry name" value="SpoU-like_RlmB"/>
    <property type="match status" value="1"/>
</dbReference>
<name>A0A0C2EAG8_9BACT</name>
<organism evidence="5 6">
    <name type="scientific">Geoalkalibacter ferrihydriticus DSM 17813</name>
    <dbReference type="NCBI Taxonomy" id="1121915"/>
    <lineage>
        <taxon>Bacteria</taxon>
        <taxon>Pseudomonadati</taxon>
        <taxon>Thermodesulfobacteriota</taxon>
        <taxon>Desulfuromonadia</taxon>
        <taxon>Desulfuromonadales</taxon>
        <taxon>Geoalkalibacteraceae</taxon>
        <taxon>Geoalkalibacter</taxon>
    </lineage>
</organism>
<gene>
    <name evidence="5" type="ORF">GFER_15555</name>
</gene>
<evidence type="ECO:0000313" key="6">
    <source>
        <dbReference type="Proteomes" id="UP000035068"/>
    </source>
</evidence>
<dbReference type="AlphaFoldDB" id="A0A0C2EAG8"/>
<dbReference type="Pfam" id="PF00588">
    <property type="entry name" value="SpoU_methylase"/>
    <property type="match status" value="1"/>
</dbReference>
<evidence type="ECO:0000259" key="4">
    <source>
        <dbReference type="SMART" id="SM00967"/>
    </source>
</evidence>
<dbReference type="Gene3D" id="3.30.1330.30">
    <property type="match status" value="1"/>
</dbReference>
<evidence type="ECO:0000313" key="5">
    <source>
        <dbReference type="EMBL" id="KIH75563.1"/>
    </source>
</evidence>
<dbReference type="InterPro" id="IPR013123">
    <property type="entry name" value="SpoU_subst-bd"/>
</dbReference>
<dbReference type="RefSeq" id="WP_040100894.1">
    <property type="nucleotide sequence ID" value="NZ_JWJD01000009.1"/>
</dbReference>
<dbReference type="GO" id="GO:0032259">
    <property type="term" value="P:methylation"/>
    <property type="evidence" value="ECO:0007669"/>
    <property type="project" value="UniProtKB-KW"/>
</dbReference>
<evidence type="ECO:0000256" key="3">
    <source>
        <dbReference type="ARBA" id="ARBA00022679"/>
    </source>
</evidence>
<evidence type="ECO:0000256" key="2">
    <source>
        <dbReference type="ARBA" id="ARBA00022603"/>
    </source>
</evidence>
<accession>A0A0C2EAG8</accession>
<dbReference type="Proteomes" id="UP000035068">
    <property type="component" value="Unassembled WGS sequence"/>
</dbReference>
<dbReference type="InterPro" id="IPR001537">
    <property type="entry name" value="SpoU_MeTrfase"/>
</dbReference>
<dbReference type="InterPro" id="IPR029064">
    <property type="entry name" value="Ribosomal_eL30-like_sf"/>
</dbReference>
<comment type="caution">
    <text evidence="5">The sequence shown here is derived from an EMBL/GenBank/DDBJ whole genome shotgun (WGS) entry which is preliminary data.</text>
</comment>
<proteinExistence type="inferred from homology"/>
<dbReference type="PANTHER" id="PTHR46429">
    <property type="entry name" value="23S RRNA (GUANOSINE-2'-O-)-METHYLTRANSFERASE RLMB"/>
    <property type="match status" value="1"/>
</dbReference>
<dbReference type="InterPro" id="IPR029028">
    <property type="entry name" value="Alpha/beta_knot_MTases"/>
</dbReference>
<dbReference type="PANTHER" id="PTHR46429:SF1">
    <property type="entry name" value="23S RRNA (GUANOSINE-2'-O-)-METHYLTRANSFERASE RLMB"/>
    <property type="match status" value="1"/>
</dbReference>
<dbReference type="GO" id="GO:0008173">
    <property type="term" value="F:RNA methyltransferase activity"/>
    <property type="evidence" value="ECO:0007669"/>
    <property type="project" value="InterPro"/>
</dbReference>
<dbReference type="GO" id="GO:0005829">
    <property type="term" value="C:cytosol"/>
    <property type="evidence" value="ECO:0007669"/>
    <property type="project" value="TreeGrafter"/>
</dbReference>